<accession>B0SIW7</accession>
<sequence length="95" mass="11260">MNQILIDRFQLPKEAKEVFLKRVKINREYIKTIPGFLGDEVFLCEKNNNILVVTVAKWKDQVSLQNAKALVFSEYQKQNFDMMEICNFKTFKLIL</sequence>
<proteinExistence type="predicted"/>
<dbReference type="InterPro" id="IPR011008">
    <property type="entry name" value="Dimeric_a/b-barrel"/>
</dbReference>
<keyword evidence="3" id="KW-1185">Reference proteome</keyword>
<feature type="domain" description="ABM" evidence="1">
    <location>
        <begin position="5"/>
        <end position="66"/>
    </location>
</feature>
<evidence type="ECO:0000313" key="2">
    <source>
        <dbReference type="EMBL" id="ABZ96560.1"/>
    </source>
</evidence>
<reference evidence="2 3" key="1">
    <citation type="journal article" date="2008" name="PLoS ONE">
        <title>Genome sequence of the saprophyte Leptospira biflexa provides insights into the evolution of Leptospira and the pathogenesis of leptospirosis.</title>
        <authorList>
            <person name="Picardeau M."/>
            <person name="Bulach D.M."/>
            <person name="Bouchier C."/>
            <person name="Zuerner R.L."/>
            <person name="Zidane N."/>
            <person name="Wilson P.J."/>
            <person name="Creno S."/>
            <person name="Kuczek E.S."/>
            <person name="Bommezzadri S."/>
            <person name="Davis J.C."/>
            <person name="McGrath A."/>
            <person name="Johnson M.J."/>
            <person name="Boursaux-Eude C."/>
            <person name="Seemann T."/>
            <person name="Rouy Z."/>
            <person name="Coppel R.L."/>
            <person name="Rood J.I."/>
            <person name="Lajus A."/>
            <person name="Davies J.K."/>
            <person name="Medigue C."/>
            <person name="Adler B."/>
        </authorList>
    </citation>
    <scope>NUCLEOTIDE SEQUENCE [LARGE SCALE GENOMIC DNA]</scope>
    <source>
        <strain evidence="3">Patoc 1 / ATCC 23582 / Paris</strain>
    </source>
</reference>
<dbReference type="SUPFAM" id="SSF54909">
    <property type="entry name" value="Dimeric alpha+beta barrel"/>
    <property type="match status" value="1"/>
</dbReference>
<evidence type="ECO:0000313" key="3">
    <source>
        <dbReference type="Proteomes" id="UP000001847"/>
    </source>
</evidence>
<dbReference type="RefSeq" id="WP_012387448.1">
    <property type="nucleotide sequence ID" value="NC_010602.1"/>
</dbReference>
<dbReference type="EMBL" id="CP000786">
    <property type="protein sequence ID" value="ABZ96560.1"/>
    <property type="molecule type" value="Genomic_DNA"/>
</dbReference>
<evidence type="ECO:0000259" key="1">
    <source>
        <dbReference type="Pfam" id="PF03992"/>
    </source>
</evidence>
<dbReference type="STRING" id="456481.LEPBI_I0418"/>
<name>B0SIW7_LEPBP</name>
<dbReference type="KEGG" id="lbi:LEPBI_I0418"/>
<organism evidence="2 3">
    <name type="scientific">Leptospira biflexa serovar Patoc (strain Patoc 1 / ATCC 23582 / Paris)</name>
    <dbReference type="NCBI Taxonomy" id="456481"/>
    <lineage>
        <taxon>Bacteria</taxon>
        <taxon>Pseudomonadati</taxon>
        <taxon>Spirochaetota</taxon>
        <taxon>Spirochaetia</taxon>
        <taxon>Leptospirales</taxon>
        <taxon>Leptospiraceae</taxon>
        <taxon>Leptospira</taxon>
    </lineage>
</organism>
<protein>
    <recommendedName>
        <fullName evidence="1">ABM domain-containing protein</fullName>
    </recommendedName>
</protein>
<dbReference type="Proteomes" id="UP000001847">
    <property type="component" value="Chromosome I"/>
</dbReference>
<dbReference type="AlphaFoldDB" id="B0SIW7"/>
<gene>
    <name evidence="2" type="ordered locus">LEPBI_I0418</name>
</gene>
<dbReference type="Pfam" id="PF03992">
    <property type="entry name" value="ABM"/>
    <property type="match status" value="1"/>
</dbReference>
<dbReference type="Gene3D" id="3.30.70.100">
    <property type="match status" value="1"/>
</dbReference>
<dbReference type="OrthoDB" id="334349at2"/>
<dbReference type="HOGENOM" id="CLU_2369381_0_0_12"/>
<dbReference type="BioCyc" id="LBIF456481:LEPBI_RS02035-MONOMER"/>
<dbReference type="InterPro" id="IPR007138">
    <property type="entry name" value="ABM_dom"/>
</dbReference>